<proteinExistence type="predicted"/>
<dbReference type="AlphaFoldDB" id="A0A4Z0YRN1"/>
<dbReference type="Pfam" id="PF13095">
    <property type="entry name" value="FTA2"/>
    <property type="match status" value="1"/>
</dbReference>
<comment type="caution">
    <text evidence="1">The sequence shown here is derived from an EMBL/GenBank/DDBJ whole genome shotgun (WGS) entry which is preliminary data.</text>
</comment>
<evidence type="ECO:0008006" key="3">
    <source>
        <dbReference type="Google" id="ProtNLM"/>
    </source>
</evidence>
<accession>A0A4Z0YRN1</accession>
<dbReference type="STRING" id="37992.A0A4Z0YRN1"/>
<gene>
    <name evidence="1" type="ORF">E0Z10_g2103</name>
</gene>
<sequence length="290" mass="33328">MEDIVNANKKLLTSKRLPPCKGPRLHAFRDSKAPITFLELLDRPGPPQASGFQAYVFKVSIKSRTYALKVFKFYKPSDGKKFLSKMREGLVTDELAAFHCDPFYAECRAYGRIDELKKQGIVKEKFAAACYGFLGLRPEEEEKIAQMGVNLWDLPKDDEYRRTAEGSPARAIVKEYIEGTTTFGLRNCKQMLKSLRLLNKHGILLRDIKEDNYKAGLVVDFGSAWTMPHCIMDAVPEEVAEGWRGVDMQVFDDMLEEHNLHSRLRALPNIRYQMMLRSWNKRRKAVPGYL</sequence>
<dbReference type="InterPro" id="IPR011009">
    <property type="entry name" value="Kinase-like_dom_sf"/>
</dbReference>
<evidence type="ECO:0000313" key="2">
    <source>
        <dbReference type="Proteomes" id="UP000297716"/>
    </source>
</evidence>
<dbReference type="EMBL" id="SKBN01000024">
    <property type="protein sequence ID" value="TGJ86634.1"/>
    <property type="molecule type" value="Genomic_DNA"/>
</dbReference>
<evidence type="ECO:0000313" key="1">
    <source>
        <dbReference type="EMBL" id="TGJ86634.1"/>
    </source>
</evidence>
<organism evidence="1 2">
    <name type="scientific">Xylaria hypoxylon</name>
    <dbReference type="NCBI Taxonomy" id="37992"/>
    <lineage>
        <taxon>Eukaryota</taxon>
        <taxon>Fungi</taxon>
        <taxon>Dikarya</taxon>
        <taxon>Ascomycota</taxon>
        <taxon>Pezizomycotina</taxon>
        <taxon>Sordariomycetes</taxon>
        <taxon>Xylariomycetidae</taxon>
        <taxon>Xylariales</taxon>
        <taxon>Xylariaceae</taxon>
        <taxon>Xylaria</taxon>
    </lineage>
</organism>
<dbReference type="Proteomes" id="UP000297716">
    <property type="component" value="Unassembled WGS sequence"/>
</dbReference>
<dbReference type="InterPro" id="IPR025213">
    <property type="entry name" value="Sim4_Fta2"/>
</dbReference>
<protein>
    <recommendedName>
        <fullName evidence="3">Protein kinase domain-containing protein</fullName>
    </recommendedName>
</protein>
<name>A0A4Z0YRN1_9PEZI</name>
<keyword evidence="2" id="KW-1185">Reference proteome</keyword>
<dbReference type="OrthoDB" id="3432781at2759"/>
<dbReference type="SUPFAM" id="SSF56112">
    <property type="entry name" value="Protein kinase-like (PK-like)"/>
    <property type="match status" value="1"/>
</dbReference>
<reference evidence="1 2" key="1">
    <citation type="submission" date="2019-03" db="EMBL/GenBank/DDBJ databases">
        <title>Draft genome sequence of Xylaria hypoxylon DSM 108379, a ubiquitous saprotrophic-parasitic fungi on hardwood.</title>
        <authorList>
            <person name="Buettner E."/>
            <person name="Leonhardt S."/>
            <person name="Gebauer A.M."/>
            <person name="Liers C."/>
            <person name="Hofrichter M."/>
            <person name="Kellner H."/>
        </authorList>
    </citation>
    <scope>NUCLEOTIDE SEQUENCE [LARGE SCALE GENOMIC DNA]</scope>
    <source>
        <strain evidence="1 2">DSM 108379</strain>
    </source>
</reference>